<name>A0A4U5M1M1_STECR</name>
<keyword evidence="1" id="KW-0812">Transmembrane</keyword>
<comment type="caution">
    <text evidence="2">The sequence shown here is derived from an EMBL/GenBank/DDBJ whole genome shotgun (WGS) entry which is preliminary data.</text>
</comment>
<accession>A0A4U5M1M1</accession>
<dbReference type="EMBL" id="AZBU02000010">
    <property type="protein sequence ID" value="TKR62598.1"/>
    <property type="molecule type" value="Genomic_DNA"/>
</dbReference>
<reference evidence="2 3" key="1">
    <citation type="journal article" date="2015" name="Genome Biol.">
        <title>Comparative genomics of Steinernema reveals deeply conserved gene regulatory networks.</title>
        <authorList>
            <person name="Dillman A.R."/>
            <person name="Macchietto M."/>
            <person name="Porter C.F."/>
            <person name="Rogers A."/>
            <person name="Williams B."/>
            <person name="Antoshechkin I."/>
            <person name="Lee M.M."/>
            <person name="Goodwin Z."/>
            <person name="Lu X."/>
            <person name="Lewis E.E."/>
            <person name="Goodrich-Blair H."/>
            <person name="Stock S.P."/>
            <person name="Adams B.J."/>
            <person name="Sternberg P.W."/>
            <person name="Mortazavi A."/>
        </authorList>
    </citation>
    <scope>NUCLEOTIDE SEQUENCE [LARGE SCALE GENOMIC DNA]</scope>
    <source>
        <strain evidence="2 3">ALL</strain>
    </source>
</reference>
<proteinExistence type="predicted"/>
<dbReference type="AlphaFoldDB" id="A0A4U5M1M1"/>
<evidence type="ECO:0000313" key="3">
    <source>
        <dbReference type="Proteomes" id="UP000298663"/>
    </source>
</evidence>
<sequence>MISLGIIDCFYLLAHIIAGVMTILHNRIHEVVERLVGSLILSSWIGMAGMIFALALNRTIVLTPVRLGRISEKTFFLIFTILIWLFYLTIIGVHLTNEGKIVYQQQESIFRYAVNSFNYKLEKCESYCIFALLVLSFVCYLGIALWIVYHKNSQVGKHKIEHREIRVLIQAIIIFAYMTIEKEEGTHVAKEGVEERI</sequence>
<organism evidence="2 3">
    <name type="scientific">Steinernema carpocapsae</name>
    <name type="common">Entomopathogenic nematode</name>
    <dbReference type="NCBI Taxonomy" id="34508"/>
    <lineage>
        <taxon>Eukaryota</taxon>
        <taxon>Metazoa</taxon>
        <taxon>Ecdysozoa</taxon>
        <taxon>Nematoda</taxon>
        <taxon>Chromadorea</taxon>
        <taxon>Rhabditida</taxon>
        <taxon>Tylenchina</taxon>
        <taxon>Panagrolaimomorpha</taxon>
        <taxon>Strongyloidoidea</taxon>
        <taxon>Steinernematidae</taxon>
        <taxon>Steinernema</taxon>
    </lineage>
</organism>
<feature type="transmembrane region" description="Helical" evidence="1">
    <location>
        <begin position="9"/>
        <end position="28"/>
    </location>
</feature>
<dbReference type="OrthoDB" id="10564095at2759"/>
<evidence type="ECO:0000313" key="2">
    <source>
        <dbReference type="EMBL" id="TKR62598.1"/>
    </source>
</evidence>
<keyword evidence="3" id="KW-1185">Reference proteome</keyword>
<feature type="transmembrane region" description="Helical" evidence="1">
    <location>
        <begin position="75"/>
        <end position="95"/>
    </location>
</feature>
<evidence type="ECO:0000256" key="1">
    <source>
        <dbReference type="SAM" id="Phobius"/>
    </source>
</evidence>
<keyword evidence="1" id="KW-1133">Transmembrane helix</keyword>
<evidence type="ECO:0008006" key="4">
    <source>
        <dbReference type="Google" id="ProtNLM"/>
    </source>
</evidence>
<feature type="transmembrane region" description="Helical" evidence="1">
    <location>
        <begin position="129"/>
        <end position="149"/>
    </location>
</feature>
<feature type="transmembrane region" description="Helical" evidence="1">
    <location>
        <begin position="34"/>
        <end position="55"/>
    </location>
</feature>
<gene>
    <name evidence="2" type="ORF">L596_026531</name>
</gene>
<keyword evidence="1" id="KW-0472">Membrane</keyword>
<protein>
    <recommendedName>
        <fullName evidence="4">7TM GPCR serpentine receptor class x (Srx) domain-containing protein</fullName>
    </recommendedName>
</protein>
<dbReference type="Proteomes" id="UP000298663">
    <property type="component" value="Unassembled WGS sequence"/>
</dbReference>
<reference evidence="2 3" key="2">
    <citation type="journal article" date="2019" name="G3 (Bethesda)">
        <title>Hybrid Assembly of the Genome of the Entomopathogenic Nematode Steinernema carpocapsae Identifies the X-Chromosome.</title>
        <authorList>
            <person name="Serra L."/>
            <person name="Macchietto M."/>
            <person name="Macias-Munoz A."/>
            <person name="McGill C.J."/>
            <person name="Rodriguez I.M."/>
            <person name="Rodriguez B."/>
            <person name="Murad R."/>
            <person name="Mortazavi A."/>
        </authorList>
    </citation>
    <scope>NUCLEOTIDE SEQUENCE [LARGE SCALE GENOMIC DNA]</scope>
    <source>
        <strain evidence="2 3">ALL</strain>
    </source>
</reference>